<dbReference type="KEGG" id="tpsc:RBB77_01690"/>
<dbReference type="AlphaFoldDB" id="A0AAU7ZRR5"/>
<organism evidence="1">
    <name type="scientific">Tunturiibacter psychrotolerans</name>
    <dbReference type="NCBI Taxonomy" id="3069686"/>
    <lineage>
        <taxon>Bacteria</taxon>
        <taxon>Pseudomonadati</taxon>
        <taxon>Acidobacteriota</taxon>
        <taxon>Terriglobia</taxon>
        <taxon>Terriglobales</taxon>
        <taxon>Acidobacteriaceae</taxon>
        <taxon>Tunturiibacter</taxon>
    </lineage>
</organism>
<reference evidence="1" key="2">
    <citation type="journal article" date="2024" name="Environ. Microbiol.">
        <title>Genome analysis and description of Tunturibacter gen. nov. expands the diversity of Terriglobia in tundra soils.</title>
        <authorList>
            <person name="Messyasz A."/>
            <person name="Mannisto M.K."/>
            <person name="Kerkhof L.J."/>
            <person name="Haggblom M.M."/>
        </authorList>
    </citation>
    <scope>NUCLEOTIDE SEQUENCE</scope>
    <source>
        <strain evidence="1">X5P6</strain>
    </source>
</reference>
<accession>A0AAU7ZRR5</accession>
<dbReference type="RefSeq" id="WP_353064459.1">
    <property type="nucleotide sequence ID" value="NZ_CP132942.1"/>
</dbReference>
<sequence length="160" mass="17660">MDPITQGVAGNAIWNALAAVVRAVRPHKIKIISPRPQEMLGGREPLGGGFSYAIRGTLKKLPKGHEIWVLTRDDSTGYVWPQGFSPVQYDPVEGTWTGRVNGSGKAEVRIIAVVAPPTSQDYFRYFQELGRLRDYNFKPLPCVPAECLNLDSVQAKIPKS</sequence>
<protein>
    <submittedName>
        <fullName evidence="1">Uncharacterized protein</fullName>
    </submittedName>
</protein>
<reference evidence="1" key="1">
    <citation type="submission" date="2023-08" db="EMBL/GenBank/DDBJ databases">
        <authorList>
            <person name="Messyasz A."/>
            <person name="Mannisto M.K."/>
            <person name="Kerkhof L.J."/>
            <person name="Haggblom M."/>
        </authorList>
    </citation>
    <scope>NUCLEOTIDE SEQUENCE</scope>
    <source>
        <strain evidence="1">X5P6</strain>
    </source>
</reference>
<dbReference type="EMBL" id="CP132942">
    <property type="protein sequence ID" value="XCB33621.1"/>
    <property type="molecule type" value="Genomic_DNA"/>
</dbReference>
<gene>
    <name evidence="1" type="ORF">RBB77_01690</name>
</gene>
<proteinExistence type="predicted"/>
<evidence type="ECO:0000313" key="1">
    <source>
        <dbReference type="EMBL" id="XCB33621.1"/>
    </source>
</evidence>
<name>A0AAU7ZRR5_9BACT</name>